<feature type="region of interest" description="Disordered" evidence="3">
    <location>
        <begin position="1"/>
        <end position="23"/>
    </location>
</feature>
<protein>
    <submittedName>
        <fullName evidence="5">Transketolase C-terminal domain-containing protein</fullName>
    </submittedName>
</protein>
<reference evidence="5 6" key="1">
    <citation type="submission" date="2023-05" db="EMBL/GenBank/DDBJ databases">
        <title>Draft genome sequence of Streptomyces sp. B-S-A12 isolated from a cave soil in Thailand.</title>
        <authorList>
            <person name="Chamroensaksri N."/>
            <person name="Muangham S."/>
        </authorList>
    </citation>
    <scope>NUCLEOTIDE SEQUENCE [LARGE SCALE GENOMIC DNA]</scope>
    <source>
        <strain evidence="5 6">B-S-A12</strain>
    </source>
</reference>
<keyword evidence="1" id="KW-0479">Metal-binding</keyword>
<accession>A0ABT6T7K3</accession>
<name>A0ABT6T7K3_9ACTN</name>
<dbReference type="InterPro" id="IPR033247">
    <property type="entry name" value="Transketolase_fam"/>
</dbReference>
<evidence type="ECO:0000313" key="5">
    <source>
        <dbReference type="EMBL" id="MDI3422964.1"/>
    </source>
</evidence>
<dbReference type="SUPFAM" id="SSF52922">
    <property type="entry name" value="TK C-terminal domain-like"/>
    <property type="match status" value="1"/>
</dbReference>
<keyword evidence="2" id="KW-0460">Magnesium</keyword>
<dbReference type="RefSeq" id="WP_282538812.1">
    <property type="nucleotide sequence ID" value="NZ_JASCIS010000045.1"/>
</dbReference>
<evidence type="ECO:0000256" key="2">
    <source>
        <dbReference type="ARBA" id="ARBA00022842"/>
    </source>
</evidence>
<organism evidence="5 6">
    <name type="scientific">Streptomyces luteolus</name>
    <dbReference type="NCBI Taxonomy" id="3043615"/>
    <lineage>
        <taxon>Bacteria</taxon>
        <taxon>Bacillati</taxon>
        <taxon>Actinomycetota</taxon>
        <taxon>Actinomycetes</taxon>
        <taxon>Kitasatosporales</taxon>
        <taxon>Streptomycetaceae</taxon>
        <taxon>Streptomyces</taxon>
    </lineage>
</organism>
<dbReference type="PANTHER" id="PTHR43522">
    <property type="entry name" value="TRANSKETOLASE"/>
    <property type="match status" value="1"/>
</dbReference>
<dbReference type="Proteomes" id="UP001237105">
    <property type="component" value="Unassembled WGS sequence"/>
</dbReference>
<dbReference type="InterPro" id="IPR055152">
    <property type="entry name" value="Transketolase-like_C_2"/>
</dbReference>
<proteinExistence type="predicted"/>
<sequence length="167" mass="17451">MHTTQVTVLRREQDPLAPDDETERGGYVLAEADGGRPDVVLVATGRGDEVHVALTAREILQQEGTATRVVSMPDVAWFRAQPAEYRDTVLPPGVRARVSVEAGAALGWYAMLGAARESVGLGPAGAGAAYESLRRHAGLTPERVAAAARSSLQRAAAAPCSGVSNPP</sequence>
<keyword evidence="6" id="KW-1185">Reference proteome</keyword>
<dbReference type="PANTHER" id="PTHR43522:SF2">
    <property type="entry name" value="TRANSKETOLASE 1-RELATED"/>
    <property type="match status" value="1"/>
</dbReference>
<comment type="caution">
    <text evidence="5">The sequence shown here is derived from an EMBL/GenBank/DDBJ whole genome shotgun (WGS) entry which is preliminary data.</text>
</comment>
<dbReference type="Pfam" id="PF22613">
    <property type="entry name" value="Transketolase_C_1"/>
    <property type="match status" value="1"/>
</dbReference>
<evidence type="ECO:0000256" key="1">
    <source>
        <dbReference type="ARBA" id="ARBA00022723"/>
    </source>
</evidence>
<dbReference type="EMBL" id="JASCIS010000045">
    <property type="protein sequence ID" value="MDI3422964.1"/>
    <property type="molecule type" value="Genomic_DNA"/>
</dbReference>
<gene>
    <name evidence="5" type="ORF">QIT00_31220</name>
</gene>
<evidence type="ECO:0000313" key="6">
    <source>
        <dbReference type="Proteomes" id="UP001237105"/>
    </source>
</evidence>
<evidence type="ECO:0000259" key="4">
    <source>
        <dbReference type="Pfam" id="PF22613"/>
    </source>
</evidence>
<feature type="domain" description="Transketolase-like C-terminal" evidence="4">
    <location>
        <begin position="25"/>
        <end position="140"/>
    </location>
</feature>
<dbReference type="Gene3D" id="3.40.50.920">
    <property type="match status" value="1"/>
</dbReference>
<evidence type="ECO:0000256" key="3">
    <source>
        <dbReference type="SAM" id="MobiDB-lite"/>
    </source>
</evidence>
<dbReference type="InterPro" id="IPR009014">
    <property type="entry name" value="Transketo_C/PFOR_II"/>
</dbReference>